<organism evidence="1 2">
    <name type="scientific">Aureibaculum algae</name>
    <dbReference type="NCBI Taxonomy" id="2584122"/>
    <lineage>
        <taxon>Bacteria</taxon>
        <taxon>Pseudomonadati</taxon>
        <taxon>Bacteroidota</taxon>
        <taxon>Flavobacteriia</taxon>
        <taxon>Flavobacteriales</taxon>
        <taxon>Flavobacteriaceae</taxon>
        <taxon>Aureibaculum</taxon>
    </lineage>
</organism>
<proteinExistence type="predicted"/>
<dbReference type="OrthoDB" id="9812542at2"/>
<dbReference type="InterPro" id="IPR023154">
    <property type="entry name" value="Jann4075-like_sf"/>
</dbReference>
<dbReference type="EMBL" id="CP040749">
    <property type="protein sequence ID" value="QCX39529.1"/>
    <property type="molecule type" value="Genomic_DNA"/>
</dbReference>
<dbReference type="Pfam" id="PF11015">
    <property type="entry name" value="DUF2853"/>
    <property type="match status" value="1"/>
</dbReference>
<dbReference type="RefSeq" id="WP_138950380.1">
    <property type="nucleotide sequence ID" value="NZ_CP040749.1"/>
</dbReference>
<dbReference type="SUPFAM" id="SSF158587">
    <property type="entry name" value="Jann4075-like"/>
    <property type="match status" value="1"/>
</dbReference>
<evidence type="ECO:0000313" key="2">
    <source>
        <dbReference type="Proteomes" id="UP000306229"/>
    </source>
</evidence>
<dbReference type="Gene3D" id="1.10.238.120">
    <property type="entry name" value="Jann4075-like"/>
    <property type="match status" value="1"/>
</dbReference>
<accession>A0A5B7TRE7</accession>
<protein>
    <submittedName>
        <fullName evidence="1">DUF2853 family protein</fullName>
    </submittedName>
</protein>
<dbReference type="KEGG" id="fbe:FF125_14175"/>
<gene>
    <name evidence="1" type="ORF">FF125_14175</name>
</gene>
<reference evidence="1 2" key="1">
    <citation type="submission" date="2019-05" db="EMBL/GenBank/DDBJ databases">
        <title>Algicella ahnfeltiae gen. nov., sp. nov., a novel marine bacterium of the family Flavobacteriaceae isolated from a red alga.</title>
        <authorList>
            <person name="Nedashkovskaya O.I."/>
            <person name="Kukhlevskiy A.D."/>
            <person name="Kim S.-G."/>
            <person name="Zhukova N.V."/>
            <person name="Mikhailov V.V."/>
        </authorList>
    </citation>
    <scope>NUCLEOTIDE SEQUENCE [LARGE SCALE GENOMIC DNA]</scope>
    <source>
        <strain evidence="1 2">10Alg115</strain>
    </source>
</reference>
<dbReference type="AlphaFoldDB" id="A0A5B7TRE7"/>
<sequence length="111" mass="12384">MSELAEKLAKLKEKAESQLKESGVSKIDTALVDDLVSRMRLIVSNKDAILVSGTDPKELETVRKNFVVKKLGVDDKEKGEAAIKKVAEKMSGIKQKNRVAFYYMVQKELGK</sequence>
<evidence type="ECO:0000313" key="1">
    <source>
        <dbReference type="EMBL" id="QCX39529.1"/>
    </source>
</evidence>
<dbReference type="InterPro" id="IPR021274">
    <property type="entry name" value="DUF2853"/>
</dbReference>
<name>A0A5B7TRE7_9FLAO</name>
<dbReference type="Proteomes" id="UP000306229">
    <property type="component" value="Chromosome"/>
</dbReference>
<keyword evidence="2" id="KW-1185">Reference proteome</keyword>